<proteinExistence type="predicted"/>
<dbReference type="EMBL" id="CAJJDO010000037">
    <property type="protein sequence ID" value="CAD8162052.1"/>
    <property type="molecule type" value="Genomic_DNA"/>
</dbReference>
<dbReference type="Proteomes" id="UP000689195">
    <property type="component" value="Unassembled WGS sequence"/>
</dbReference>
<protein>
    <submittedName>
        <fullName evidence="1">Uncharacterized protein</fullName>
    </submittedName>
</protein>
<sequence>MDSIIDSLTVQYILEELIESFRRIELQQKIVDFQSLLNQKNFPLIQFFLTIPKLRNKYGTKIYDQFTRDILQQDQDQRKICRSQMRSINLKERETIQIDIEVFYLCSFPVEPNYQYFLRTMWSTPLDKTQDRRQQNFFTKEKRLDYFRIPNILFQEIRFPFSE</sequence>
<accession>A0A8S1UED9</accession>
<reference evidence="1" key="1">
    <citation type="submission" date="2021-01" db="EMBL/GenBank/DDBJ databases">
        <authorList>
            <consortium name="Genoscope - CEA"/>
            <person name="William W."/>
        </authorList>
    </citation>
    <scope>NUCLEOTIDE SEQUENCE</scope>
</reference>
<evidence type="ECO:0000313" key="1">
    <source>
        <dbReference type="EMBL" id="CAD8162052.1"/>
    </source>
</evidence>
<evidence type="ECO:0000313" key="2">
    <source>
        <dbReference type="Proteomes" id="UP000689195"/>
    </source>
</evidence>
<dbReference type="AlphaFoldDB" id="A0A8S1UED9"/>
<comment type="caution">
    <text evidence="1">The sequence shown here is derived from an EMBL/GenBank/DDBJ whole genome shotgun (WGS) entry which is preliminary data.</text>
</comment>
<organism evidence="1 2">
    <name type="scientific">Paramecium pentaurelia</name>
    <dbReference type="NCBI Taxonomy" id="43138"/>
    <lineage>
        <taxon>Eukaryota</taxon>
        <taxon>Sar</taxon>
        <taxon>Alveolata</taxon>
        <taxon>Ciliophora</taxon>
        <taxon>Intramacronucleata</taxon>
        <taxon>Oligohymenophorea</taxon>
        <taxon>Peniculida</taxon>
        <taxon>Parameciidae</taxon>
        <taxon>Paramecium</taxon>
    </lineage>
</organism>
<gene>
    <name evidence="1" type="ORF">PPENT_87.1.T0370176</name>
</gene>
<keyword evidence="2" id="KW-1185">Reference proteome</keyword>
<name>A0A8S1UED9_9CILI</name>